<feature type="transmembrane region" description="Helical" evidence="8">
    <location>
        <begin position="492"/>
        <end position="512"/>
    </location>
</feature>
<dbReference type="NCBIfam" id="TIGR01695">
    <property type="entry name" value="murJ_mviN"/>
    <property type="match status" value="1"/>
</dbReference>
<keyword evidence="8 9" id="KW-0961">Cell wall biogenesis/degradation</keyword>
<feature type="transmembrane region" description="Helical" evidence="8">
    <location>
        <begin position="282"/>
        <end position="300"/>
    </location>
</feature>
<dbReference type="PANTHER" id="PTHR47019">
    <property type="entry name" value="LIPID II FLIPPASE MURJ"/>
    <property type="match status" value="1"/>
</dbReference>
<feature type="transmembrane region" description="Helical" evidence="8">
    <location>
        <begin position="392"/>
        <end position="412"/>
    </location>
</feature>
<organism evidence="10 11">
    <name type="scientific">Candidatus Daviesbacteria bacterium RIFCSPHIGHO2_01_FULL_40_11</name>
    <dbReference type="NCBI Taxonomy" id="1797762"/>
    <lineage>
        <taxon>Bacteria</taxon>
        <taxon>Candidatus Daviesiibacteriota</taxon>
    </lineage>
</organism>
<evidence type="ECO:0000256" key="5">
    <source>
        <dbReference type="ARBA" id="ARBA00022984"/>
    </source>
</evidence>
<comment type="pathway">
    <text evidence="8">Cell wall biogenesis; peptidoglycan biosynthesis.</text>
</comment>
<evidence type="ECO:0000256" key="8">
    <source>
        <dbReference type="HAMAP-Rule" id="MF_02078"/>
    </source>
</evidence>
<feature type="transmembrane region" description="Helical" evidence="8">
    <location>
        <begin position="452"/>
        <end position="472"/>
    </location>
</feature>
<evidence type="ECO:0000256" key="1">
    <source>
        <dbReference type="ARBA" id="ARBA00004651"/>
    </source>
</evidence>
<feature type="transmembrane region" description="Helical" evidence="8">
    <location>
        <begin position="63"/>
        <end position="84"/>
    </location>
</feature>
<keyword evidence="7 8" id="KW-0472">Membrane</keyword>
<dbReference type="PRINTS" id="PR01806">
    <property type="entry name" value="VIRFACTRMVIN"/>
</dbReference>
<comment type="function">
    <text evidence="8 9">Involved in peptidoglycan biosynthesis. Transports lipid-linked peptidoglycan precursors from the inner to the outer leaflet of the cytoplasmic membrane.</text>
</comment>
<keyword evidence="8 9" id="KW-0813">Transport</keyword>
<dbReference type="GO" id="GO:0034204">
    <property type="term" value="P:lipid translocation"/>
    <property type="evidence" value="ECO:0007669"/>
    <property type="project" value="TreeGrafter"/>
</dbReference>
<dbReference type="GO" id="GO:0071555">
    <property type="term" value="P:cell wall organization"/>
    <property type="evidence" value="ECO:0007669"/>
    <property type="project" value="UniProtKB-UniRule"/>
</dbReference>
<dbReference type="CDD" id="cd13123">
    <property type="entry name" value="MATE_MurJ_like"/>
    <property type="match status" value="1"/>
</dbReference>
<keyword evidence="3 8" id="KW-0812">Transmembrane</keyword>
<evidence type="ECO:0000256" key="7">
    <source>
        <dbReference type="ARBA" id="ARBA00023136"/>
    </source>
</evidence>
<dbReference type="Pfam" id="PF03023">
    <property type="entry name" value="MurJ"/>
    <property type="match status" value="1"/>
</dbReference>
<dbReference type="GO" id="GO:0008360">
    <property type="term" value="P:regulation of cell shape"/>
    <property type="evidence" value="ECO:0007669"/>
    <property type="project" value="UniProtKB-UniRule"/>
</dbReference>
<protein>
    <recommendedName>
        <fullName evidence="8">Probable lipid II flippase MurJ</fullName>
    </recommendedName>
</protein>
<keyword evidence="2 8" id="KW-1003">Cell membrane</keyword>
<feature type="transmembrane region" description="Helical" evidence="8">
    <location>
        <begin position="195"/>
        <end position="220"/>
    </location>
</feature>
<feature type="transmembrane region" description="Helical" evidence="8">
    <location>
        <begin position="312"/>
        <end position="337"/>
    </location>
</feature>
<keyword evidence="4 8" id="KW-0133">Cell shape</keyword>
<name>A0A1F5JM54_9BACT</name>
<gene>
    <name evidence="8" type="primary">murJ</name>
    <name evidence="10" type="ORF">A2867_00895</name>
</gene>
<dbReference type="HAMAP" id="MF_02078">
    <property type="entry name" value="MurJ_MviN"/>
    <property type="match status" value="1"/>
</dbReference>
<evidence type="ECO:0000256" key="3">
    <source>
        <dbReference type="ARBA" id="ARBA00022692"/>
    </source>
</evidence>
<reference evidence="10 11" key="1">
    <citation type="journal article" date="2016" name="Nat. Commun.">
        <title>Thousands of microbial genomes shed light on interconnected biogeochemical processes in an aquifer system.</title>
        <authorList>
            <person name="Anantharaman K."/>
            <person name="Brown C.T."/>
            <person name="Hug L.A."/>
            <person name="Sharon I."/>
            <person name="Castelle C.J."/>
            <person name="Probst A.J."/>
            <person name="Thomas B.C."/>
            <person name="Singh A."/>
            <person name="Wilkins M.J."/>
            <person name="Karaoz U."/>
            <person name="Brodie E.L."/>
            <person name="Williams K.H."/>
            <person name="Hubbard S.S."/>
            <person name="Banfield J.F."/>
        </authorList>
    </citation>
    <scope>NUCLEOTIDE SEQUENCE [LARGE SCALE GENOMIC DNA]</scope>
</reference>
<feature type="transmembrane region" description="Helical" evidence="8">
    <location>
        <begin position="357"/>
        <end position="380"/>
    </location>
</feature>
<feature type="transmembrane region" description="Helical" evidence="8">
    <location>
        <begin position="418"/>
        <end position="440"/>
    </location>
</feature>
<dbReference type="AlphaFoldDB" id="A0A1F5JM54"/>
<evidence type="ECO:0000313" key="11">
    <source>
        <dbReference type="Proteomes" id="UP000177555"/>
    </source>
</evidence>
<dbReference type="UniPathway" id="UPA00219"/>
<evidence type="ECO:0000256" key="6">
    <source>
        <dbReference type="ARBA" id="ARBA00022989"/>
    </source>
</evidence>
<dbReference type="GO" id="GO:0009252">
    <property type="term" value="P:peptidoglycan biosynthetic process"/>
    <property type="evidence" value="ECO:0007669"/>
    <property type="project" value="UniProtKB-UniRule"/>
</dbReference>
<comment type="subcellular location">
    <subcellularLocation>
        <location evidence="1 8">Cell membrane</location>
        <topology evidence="1 8">Multi-pass membrane protein</topology>
    </subcellularLocation>
</comment>
<evidence type="ECO:0000256" key="4">
    <source>
        <dbReference type="ARBA" id="ARBA00022960"/>
    </source>
</evidence>
<dbReference type="EMBL" id="MFCP01000005">
    <property type="protein sequence ID" value="OGE29510.1"/>
    <property type="molecule type" value="Genomic_DNA"/>
</dbReference>
<evidence type="ECO:0000313" key="10">
    <source>
        <dbReference type="EMBL" id="OGE29510.1"/>
    </source>
</evidence>
<comment type="similarity">
    <text evidence="8 9">Belongs to the MurJ/MviN family.</text>
</comment>
<evidence type="ECO:0000256" key="2">
    <source>
        <dbReference type="ARBA" id="ARBA00022475"/>
    </source>
</evidence>
<dbReference type="Proteomes" id="UP000177555">
    <property type="component" value="Unassembled WGS sequence"/>
</dbReference>
<feature type="transmembrane region" description="Helical" evidence="8">
    <location>
        <begin position="258"/>
        <end position="276"/>
    </location>
</feature>
<evidence type="ECO:0000256" key="9">
    <source>
        <dbReference type="PIRNR" id="PIRNR002869"/>
    </source>
</evidence>
<feature type="transmembrane region" description="Helical" evidence="8">
    <location>
        <begin position="15"/>
        <end position="33"/>
    </location>
</feature>
<dbReference type="PIRSF" id="PIRSF002869">
    <property type="entry name" value="MviN"/>
    <property type="match status" value="1"/>
</dbReference>
<keyword evidence="6 8" id="KW-1133">Transmembrane helix</keyword>
<dbReference type="PANTHER" id="PTHR47019:SF1">
    <property type="entry name" value="LIPID II FLIPPASE MURJ"/>
    <property type="match status" value="1"/>
</dbReference>
<keyword evidence="5 8" id="KW-0573">Peptidoglycan synthesis</keyword>
<accession>A0A1F5JM54</accession>
<dbReference type="GO" id="GO:0015648">
    <property type="term" value="F:lipid-linked peptidoglycan transporter activity"/>
    <property type="evidence" value="ECO:0007669"/>
    <property type="project" value="UniProtKB-UniRule"/>
</dbReference>
<dbReference type="InterPro" id="IPR004268">
    <property type="entry name" value="MurJ"/>
</dbReference>
<feature type="transmembrane region" description="Helical" evidence="8">
    <location>
        <begin position="96"/>
        <end position="118"/>
    </location>
</feature>
<feature type="transmembrane region" description="Helical" evidence="8">
    <location>
        <begin position="138"/>
        <end position="161"/>
    </location>
</feature>
<sequence>MVKNLFSLLYSRQTSILSAASIIMATMMLSKVLGLVRDRLLAHVFSPDMIDIFWAAFRLPDLIFQIIILGALSVAFIPVFTEHLEDKGKDDAFEMARAVLGVFLSIFILITILIFYFAEPIIASFIAPGFTPERQSQVVELARVILFGQVILVVGSFFIGISQSFQRFIIPAMSPVFYNLGIILGIVFLSKYFGIVGAAYGVVIGAFLHAVIQIPLVWSLGFSFKLPTKFFHPGVKEIMKLMSVRTIGLAAEQINETVGVALATLVSIGSVTYLTFAQHLQVVPIGLFGATLAQAALPVLSSERAHGRLEEFKVTILTTLHQILFLTLPAAAILIVIRIPVVRLVFGASRFDWEATVLTGATLAFLAVGLAAQAVSLLLVRGFYALKDTKTPVIVSLVVVTLNIVLSVYLIVILKLDVWSIGLANSISAIASAVLLFWTLHFKVGKFSLKVVLGPFIKMLMATIIMGVALYAPIKLLDAVIFDTTRTINLLVLTGLSSIFALFIYVLLVWFLKVRELDTYVELLKRLGKFQSKLKSKEILPETVEK</sequence>
<proteinExistence type="inferred from homology"/>
<feature type="transmembrane region" description="Helical" evidence="8">
    <location>
        <begin position="168"/>
        <end position="189"/>
    </location>
</feature>
<dbReference type="InterPro" id="IPR051050">
    <property type="entry name" value="Lipid_II_flippase_MurJ/MviN"/>
</dbReference>
<comment type="caution">
    <text evidence="10">The sequence shown here is derived from an EMBL/GenBank/DDBJ whole genome shotgun (WGS) entry which is preliminary data.</text>
</comment>
<dbReference type="GO" id="GO:0005886">
    <property type="term" value="C:plasma membrane"/>
    <property type="evidence" value="ECO:0007669"/>
    <property type="project" value="UniProtKB-SubCell"/>
</dbReference>